<dbReference type="Proteomes" id="UP000314294">
    <property type="component" value="Unassembled WGS sequence"/>
</dbReference>
<accession>A0A4Z2J504</accession>
<organism evidence="1 2">
    <name type="scientific">Liparis tanakae</name>
    <name type="common">Tanaka's snailfish</name>
    <dbReference type="NCBI Taxonomy" id="230148"/>
    <lineage>
        <taxon>Eukaryota</taxon>
        <taxon>Metazoa</taxon>
        <taxon>Chordata</taxon>
        <taxon>Craniata</taxon>
        <taxon>Vertebrata</taxon>
        <taxon>Euteleostomi</taxon>
        <taxon>Actinopterygii</taxon>
        <taxon>Neopterygii</taxon>
        <taxon>Teleostei</taxon>
        <taxon>Neoteleostei</taxon>
        <taxon>Acanthomorphata</taxon>
        <taxon>Eupercaria</taxon>
        <taxon>Perciformes</taxon>
        <taxon>Cottioidei</taxon>
        <taxon>Cottales</taxon>
        <taxon>Liparidae</taxon>
        <taxon>Liparis</taxon>
    </lineage>
</organism>
<reference evidence="1 2" key="1">
    <citation type="submission" date="2019-03" db="EMBL/GenBank/DDBJ databases">
        <title>First draft genome of Liparis tanakae, snailfish: a comprehensive survey of snailfish specific genes.</title>
        <authorList>
            <person name="Kim W."/>
            <person name="Song I."/>
            <person name="Jeong J.-H."/>
            <person name="Kim D."/>
            <person name="Kim S."/>
            <person name="Ryu S."/>
            <person name="Song J.Y."/>
            <person name="Lee S.K."/>
        </authorList>
    </citation>
    <scope>NUCLEOTIDE SEQUENCE [LARGE SCALE GENOMIC DNA]</scope>
    <source>
        <tissue evidence="1">Muscle</tissue>
    </source>
</reference>
<proteinExistence type="predicted"/>
<dbReference type="AlphaFoldDB" id="A0A4Z2J504"/>
<name>A0A4Z2J504_9TELE</name>
<protein>
    <submittedName>
        <fullName evidence="1">Uncharacterized protein</fullName>
    </submittedName>
</protein>
<keyword evidence="2" id="KW-1185">Reference proteome</keyword>
<gene>
    <name evidence="1" type="ORF">EYF80_004087</name>
</gene>
<comment type="caution">
    <text evidence="1">The sequence shown here is derived from an EMBL/GenBank/DDBJ whole genome shotgun (WGS) entry which is preliminary data.</text>
</comment>
<dbReference type="EMBL" id="SRLO01000020">
    <property type="protein sequence ID" value="TNN85455.1"/>
    <property type="molecule type" value="Genomic_DNA"/>
</dbReference>
<evidence type="ECO:0000313" key="1">
    <source>
        <dbReference type="EMBL" id="TNN85455.1"/>
    </source>
</evidence>
<evidence type="ECO:0000313" key="2">
    <source>
        <dbReference type="Proteomes" id="UP000314294"/>
    </source>
</evidence>
<sequence length="104" mass="11101">MHPSPTVAAAFCGSSRSTTLRSSAAIRKLSMWFSLVIWLHSSSERLAAVARACSFRSARLLGSSFSKCSTGTFPESPGEDLSPEKVAPLLIIGENTVFPLVKVT</sequence>